<dbReference type="PANTHER" id="PTHR42919">
    <property type="entry name" value="N-ALPHA-ACETYLTRANSFERASE"/>
    <property type="match status" value="1"/>
</dbReference>
<comment type="catalytic activity">
    <reaction evidence="8">
        <text>N-terminal L-methionyl-L-phenylalanyl-[protein] + acetyl-CoA = N-terminal N(alpha)-acetyl-L-methionyl-L-phenylalanyl-[protein] + CoA + H(+)</text>
        <dbReference type="Rhea" id="RHEA:50528"/>
        <dbReference type="Rhea" id="RHEA-COMP:12715"/>
        <dbReference type="Rhea" id="RHEA-COMP:12716"/>
        <dbReference type="ChEBI" id="CHEBI:15378"/>
        <dbReference type="ChEBI" id="CHEBI:57287"/>
        <dbReference type="ChEBI" id="CHEBI:57288"/>
        <dbReference type="ChEBI" id="CHEBI:133382"/>
        <dbReference type="ChEBI" id="CHEBI:133383"/>
        <dbReference type="EC" id="2.3.1.258"/>
    </reaction>
</comment>
<dbReference type="PANTHER" id="PTHR42919:SF8">
    <property type="entry name" value="N-ALPHA-ACETYLTRANSFERASE 50"/>
    <property type="match status" value="1"/>
</dbReference>
<comment type="caution">
    <text evidence="15">The sequence shown here is derived from an EMBL/GenBank/DDBJ whole genome shotgun (WGS) entry which is preliminary data.</text>
</comment>
<comment type="catalytic activity">
    <reaction evidence="12">
        <text>N-terminal L-methionyl-L-leucyl-[protein] + acetyl-CoA = N-terminal N(alpha)-acetyl-L-methionyl-L-leucyl-[protein] + CoA + H(+)</text>
        <dbReference type="Rhea" id="RHEA:50520"/>
        <dbReference type="Rhea" id="RHEA-COMP:12711"/>
        <dbReference type="Rhea" id="RHEA-COMP:12712"/>
        <dbReference type="ChEBI" id="CHEBI:15378"/>
        <dbReference type="ChEBI" id="CHEBI:57287"/>
        <dbReference type="ChEBI" id="CHEBI:57288"/>
        <dbReference type="ChEBI" id="CHEBI:133377"/>
        <dbReference type="ChEBI" id="CHEBI:133378"/>
        <dbReference type="EC" id="2.3.1.258"/>
    </reaction>
</comment>
<dbReference type="FunFam" id="3.40.630.30:FF:000078">
    <property type="entry name" value="N-alpha-acetyltransferase 50"/>
    <property type="match status" value="1"/>
</dbReference>
<dbReference type="SUPFAM" id="SSF55729">
    <property type="entry name" value="Acyl-CoA N-acyltransferases (Nat)"/>
    <property type="match status" value="1"/>
</dbReference>
<evidence type="ECO:0000256" key="5">
    <source>
        <dbReference type="ARBA" id="ARBA00039121"/>
    </source>
</evidence>
<dbReference type="Pfam" id="PF00583">
    <property type="entry name" value="Acetyltransf_1"/>
    <property type="match status" value="1"/>
</dbReference>
<keyword evidence="3 15" id="KW-0808">Transferase</keyword>
<dbReference type="EC" id="2.3.1.258" evidence="5"/>
<evidence type="ECO:0000256" key="3">
    <source>
        <dbReference type="ARBA" id="ARBA00022679"/>
    </source>
</evidence>
<evidence type="ECO:0000256" key="4">
    <source>
        <dbReference type="ARBA" id="ARBA00023315"/>
    </source>
</evidence>
<dbReference type="STRING" id="307972.A0A2G8LJA8"/>
<comment type="catalytic activity">
    <reaction evidence="6">
        <text>N-terminal L-methionyl-L-seryl-[protein] + acetyl-CoA = N-terminal N(alpha)-acetyl-L-methionyl-L-seryl-[protein] + CoA + H(+)</text>
        <dbReference type="Rhea" id="RHEA:50568"/>
        <dbReference type="Rhea" id="RHEA-COMP:12728"/>
        <dbReference type="Rhea" id="RHEA-COMP:12729"/>
        <dbReference type="ChEBI" id="CHEBI:15378"/>
        <dbReference type="ChEBI" id="CHEBI:57287"/>
        <dbReference type="ChEBI" id="CHEBI:57288"/>
        <dbReference type="ChEBI" id="CHEBI:133400"/>
        <dbReference type="ChEBI" id="CHEBI:133401"/>
        <dbReference type="EC" id="2.3.1.258"/>
    </reaction>
</comment>
<keyword evidence="2" id="KW-0963">Cytoplasm</keyword>
<evidence type="ECO:0000256" key="10">
    <source>
        <dbReference type="ARBA" id="ARBA00048799"/>
    </source>
</evidence>
<dbReference type="GO" id="GO:0031415">
    <property type="term" value="C:NatA complex"/>
    <property type="evidence" value="ECO:0007669"/>
    <property type="project" value="TreeGrafter"/>
</dbReference>
<sequence>MLPILIKGCSHGAELPPQVPNILEKIARNKRIDTTPEGARRMYIMTLGCLAPYRRLGIGTVMLKHVLKYCEKDGNIDNLYLHVQINNESAIEFYKHFGFEIIETKQHYYKRIEPAEAHVFTKNSQTIRMSGDTS</sequence>
<dbReference type="InterPro" id="IPR016181">
    <property type="entry name" value="Acyl_CoA_acyltransferase"/>
</dbReference>
<comment type="subcellular location">
    <subcellularLocation>
        <location evidence="1">Cytoplasm</location>
    </subcellularLocation>
</comment>
<keyword evidence="16" id="KW-1185">Reference proteome</keyword>
<comment type="catalytic activity">
    <reaction evidence="7">
        <text>N-terminal L-methionyl-L-tyrosyl-[protein] + acetyl-CoA = N-terminal N(alpha)-acetyl-L-methionyl-L-tyrosyl-[protein] + CoA + H(+)</text>
        <dbReference type="Rhea" id="RHEA:50532"/>
        <dbReference type="Rhea" id="RHEA-COMP:12717"/>
        <dbReference type="Rhea" id="RHEA-COMP:12718"/>
        <dbReference type="ChEBI" id="CHEBI:15378"/>
        <dbReference type="ChEBI" id="CHEBI:57287"/>
        <dbReference type="ChEBI" id="CHEBI:57288"/>
        <dbReference type="ChEBI" id="CHEBI:133384"/>
        <dbReference type="ChEBI" id="CHEBI:133385"/>
        <dbReference type="EC" id="2.3.1.258"/>
    </reaction>
</comment>
<name>A0A2G8LJA8_STIJA</name>
<comment type="catalytic activity">
    <reaction evidence="9">
        <text>N-terminal L-methionyl-L-lysyl-[protein] + acetyl-CoA = N-terminal N(alpha)-acetyl-L-methionyl-L-lysyl-[protein] + CoA + H(+)</text>
        <dbReference type="Rhea" id="RHEA:50580"/>
        <dbReference type="Rhea" id="RHEA-COMP:12734"/>
        <dbReference type="Rhea" id="RHEA-COMP:12735"/>
        <dbReference type="ChEBI" id="CHEBI:15378"/>
        <dbReference type="ChEBI" id="CHEBI:57287"/>
        <dbReference type="ChEBI" id="CHEBI:57288"/>
        <dbReference type="ChEBI" id="CHEBI:133406"/>
        <dbReference type="ChEBI" id="CHEBI:133407"/>
        <dbReference type="EC" id="2.3.1.258"/>
    </reaction>
</comment>
<dbReference type="InterPro" id="IPR051556">
    <property type="entry name" value="N-term/lysine_N-AcTrnsfr"/>
</dbReference>
<dbReference type="AlphaFoldDB" id="A0A2G8LJA8"/>
<keyword evidence="4" id="KW-0012">Acyltransferase</keyword>
<comment type="catalytic activity">
    <reaction evidence="11">
        <text>N-terminal L-methionyl-L-alanyl-[protein] + acetyl-CoA = N-terminal N(alpha)-acetyl-L-methionyl-L-alanyl-[protein] + CoA + H(+)</text>
        <dbReference type="Rhea" id="RHEA:50564"/>
        <dbReference type="Rhea" id="RHEA-COMP:12726"/>
        <dbReference type="Rhea" id="RHEA-COMP:12727"/>
        <dbReference type="ChEBI" id="CHEBI:15378"/>
        <dbReference type="ChEBI" id="CHEBI:57287"/>
        <dbReference type="ChEBI" id="CHEBI:57288"/>
        <dbReference type="ChEBI" id="CHEBI:133398"/>
        <dbReference type="ChEBI" id="CHEBI:133399"/>
        <dbReference type="EC" id="2.3.1.258"/>
    </reaction>
</comment>
<dbReference type="CDD" id="cd04301">
    <property type="entry name" value="NAT_SF"/>
    <property type="match status" value="1"/>
</dbReference>
<dbReference type="Proteomes" id="UP000230750">
    <property type="component" value="Unassembled WGS sequence"/>
</dbReference>
<evidence type="ECO:0000256" key="11">
    <source>
        <dbReference type="ARBA" id="ARBA00049002"/>
    </source>
</evidence>
<dbReference type="GO" id="GO:0120518">
    <property type="term" value="F:protein N-terminal-methionine acetyltransferase activity"/>
    <property type="evidence" value="ECO:0007669"/>
    <property type="project" value="UniProtKB-EC"/>
</dbReference>
<dbReference type="GO" id="GO:0007064">
    <property type="term" value="P:mitotic sister chromatid cohesion"/>
    <property type="evidence" value="ECO:0007669"/>
    <property type="project" value="TreeGrafter"/>
</dbReference>
<proteinExistence type="predicted"/>
<evidence type="ECO:0000256" key="8">
    <source>
        <dbReference type="ARBA" id="ARBA00048490"/>
    </source>
</evidence>
<dbReference type="InterPro" id="IPR000182">
    <property type="entry name" value="GNAT_dom"/>
</dbReference>
<gene>
    <name evidence="15" type="ORF">BSL78_02746</name>
</gene>
<evidence type="ECO:0000256" key="2">
    <source>
        <dbReference type="ARBA" id="ARBA00022490"/>
    </source>
</evidence>
<protein>
    <recommendedName>
        <fullName evidence="5">N-terminal methionine N(alpha)-acetyltransferase NatE</fullName>
        <ecNumber evidence="5">2.3.1.258</ecNumber>
    </recommendedName>
</protein>
<comment type="catalytic activity">
    <reaction evidence="10">
        <text>N-terminal L-methionyl-L-valyl-[protein] + acetyl-CoA = N-terminal N(alpha)-acetyl-L-methionyl-L-valyl-[protein] + CoA + H(+)</text>
        <dbReference type="Rhea" id="RHEA:50572"/>
        <dbReference type="Rhea" id="RHEA-COMP:12730"/>
        <dbReference type="Rhea" id="RHEA-COMP:12731"/>
        <dbReference type="ChEBI" id="CHEBI:15378"/>
        <dbReference type="ChEBI" id="CHEBI:57287"/>
        <dbReference type="ChEBI" id="CHEBI:57288"/>
        <dbReference type="ChEBI" id="CHEBI:133402"/>
        <dbReference type="ChEBI" id="CHEBI:133403"/>
        <dbReference type="EC" id="2.3.1.258"/>
    </reaction>
</comment>
<dbReference type="PROSITE" id="PS51186">
    <property type="entry name" value="GNAT"/>
    <property type="match status" value="1"/>
</dbReference>
<dbReference type="EMBL" id="MRZV01000060">
    <property type="protein sequence ID" value="PIK60315.1"/>
    <property type="molecule type" value="Genomic_DNA"/>
</dbReference>
<evidence type="ECO:0000256" key="13">
    <source>
        <dbReference type="ARBA" id="ARBA00049454"/>
    </source>
</evidence>
<organism evidence="15 16">
    <name type="scientific">Stichopus japonicus</name>
    <name type="common">Sea cucumber</name>
    <dbReference type="NCBI Taxonomy" id="307972"/>
    <lineage>
        <taxon>Eukaryota</taxon>
        <taxon>Metazoa</taxon>
        <taxon>Echinodermata</taxon>
        <taxon>Eleutherozoa</taxon>
        <taxon>Echinozoa</taxon>
        <taxon>Holothuroidea</taxon>
        <taxon>Aspidochirotacea</taxon>
        <taxon>Aspidochirotida</taxon>
        <taxon>Stichopodidae</taxon>
        <taxon>Apostichopus</taxon>
    </lineage>
</organism>
<evidence type="ECO:0000256" key="6">
    <source>
        <dbReference type="ARBA" id="ARBA00048251"/>
    </source>
</evidence>
<evidence type="ECO:0000259" key="14">
    <source>
        <dbReference type="PROSITE" id="PS51186"/>
    </source>
</evidence>
<dbReference type="Gene3D" id="3.40.630.30">
    <property type="match status" value="1"/>
</dbReference>
<dbReference type="OrthoDB" id="47374at2759"/>
<evidence type="ECO:0000313" key="16">
    <source>
        <dbReference type="Proteomes" id="UP000230750"/>
    </source>
</evidence>
<comment type="catalytic activity">
    <reaction evidence="13">
        <text>N-terminal L-methionyl-L-threonyl-[protein] + acetyl-CoA = N-terminal N(alpha)-acetyl-L-methionyl-L-threonyl-[protein] + CoA + H(+)</text>
        <dbReference type="Rhea" id="RHEA:50576"/>
        <dbReference type="Rhea" id="RHEA-COMP:12732"/>
        <dbReference type="Rhea" id="RHEA-COMP:12733"/>
        <dbReference type="ChEBI" id="CHEBI:15378"/>
        <dbReference type="ChEBI" id="CHEBI:57287"/>
        <dbReference type="ChEBI" id="CHEBI:57288"/>
        <dbReference type="ChEBI" id="CHEBI:133404"/>
        <dbReference type="ChEBI" id="CHEBI:133405"/>
        <dbReference type="EC" id="2.3.1.258"/>
    </reaction>
</comment>
<evidence type="ECO:0000256" key="9">
    <source>
        <dbReference type="ARBA" id="ARBA00048618"/>
    </source>
</evidence>
<feature type="domain" description="N-acetyltransferase" evidence="14">
    <location>
        <begin position="1"/>
        <end position="126"/>
    </location>
</feature>
<evidence type="ECO:0000256" key="1">
    <source>
        <dbReference type="ARBA" id="ARBA00004496"/>
    </source>
</evidence>
<evidence type="ECO:0000256" key="12">
    <source>
        <dbReference type="ARBA" id="ARBA00049103"/>
    </source>
</evidence>
<reference evidence="15 16" key="1">
    <citation type="journal article" date="2017" name="PLoS Biol.">
        <title>The sea cucumber genome provides insights into morphological evolution and visceral regeneration.</title>
        <authorList>
            <person name="Zhang X."/>
            <person name="Sun L."/>
            <person name="Yuan J."/>
            <person name="Sun Y."/>
            <person name="Gao Y."/>
            <person name="Zhang L."/>
            <person name="Li S."/>
            <person name="Dai H."/>
            <person name="Hamel J.F."/>
            <person name="Liu C."/>
            <person name="Yu Y."/>
            <person name="Liu S."/>
            <person name="Lin W."/>
            <person name="Guo K."/>
            <person name="Jin S."/>
            <person name="Xu P."/>
            <person name="Storey K.B."/>
            <person name="Huan P."/>
            <person name="Zhang T."/>
            <person name="Zhou Y."/>
            <person name="Zhang J."/>
            <person name="Lin C."/>
            <person name="Li X."/>
            <person name="Xing L."/>
            <person name="Huo D."/>
            <person name="Sun M."/>
            <person name="Wang L."/>
            <person name="Mercier A."/>
            <person name="Li F."/>
            <person name="Yang H."/>
            <person name="Xiang J."/>
        </authorList>
    </citation>
    <scope>NUCLEOTIDE SEQUENCE [LARGE SCALE GENOMIC DNA]</scope>
    <source>
        <strain evidence="15">Shaxun</strain>
        <tissue evidence="15">Muscle</tissue>
    </source>
</reference>
<accession>A0A2G8LJA8</accession>
<evidence type="ECO:0000256" key="7">
    <source>
        <dbReference type="ARBA" id="ARBA00048335"/>
    </source>
</evidence>
<evidence type="ECO:0000313" key="15">
    <source>
        <dbReference type="EMBL" id="PIK60315.1"/>
    </source>
</evidence>